<dbReference type="PANTHER" id="PTHR34679:SF2">
    <property type="entry name" value="OS02G0122500 PROTEIN"/>
    <property type="match status" value="1"/>
</dbReference>
<keyword evidence="3" id="KW-1185">Reference proteome</keyword>
<gene>
    <name evidence="2" type="ORF">H6F41_00725</name>
</gene>
<accession>A0ABR7ZRT0</accession>
<dbReference type="PANTHER" id="PTHR34679">
    <property type="match status" value="1"/>
</dbReference>
<proteinExistence type="predicted"/>
<dbReference type="Gene3D" id="1.20.120.1770">
    <property type="match status" value="1"/>
</dbReference>
<feature type="transmembrane region" description="Helical" evidence="1">
    <location>
        <begin position="12"/>
        <end position="33"/>
    </location>
</feature>
<reference evidence="2 3" key="1">
    <citation type="journal article" date="2020" name="ISME J.">
        <title>Comparative genomics reveals insights into cyanobacterial evolution and habitat adaptation.</title>
        <authorList>
            <person name="Chen M.Y."/>
            <person name="Teng W.K."/>
            <person name="Zhao L."/>
            <person name="Hu C.X."/>
            <person name="Zhou Y.K."/>
            <person name="Han B.P."/>
            <person name="Song L.R."/>
            <person name="Shu W.S."/>
        </authorList>
    </citation>
    <scope>NUCLEOTIDE SEQUENCE [LARGE SCALE GENOMIC DNA]</scope>
    <source>
        <strain evidence="2 3">FACHB-723</strain>
    </source>
</reference>
<protein>
    <submittedName>
        <fullName evidence="2">DUF4079 domain-containing protein</fullName>
    </submittedName>
</protein>
<keyword evidence="1" id="KW-0472">Membrane</keyword>
<feature type="transmembrane region" description="Helical" evidence="1">
    <location>
        <begin position="90"/>
        <end position="113"/>
    </location>
</feature>
<evidence type="ECO:0000313" key="2">
    <source>
        <dbReference type="EMBL" id="MBD2186664.1"/>
    </source>
</evidence>
<dbReference type="Pfam" id="PF13301">
    <property type="entry name" value="DUF4079"/>
    <property type="match status" value="1"/>
</dbReference>
<keyword evidence="1" id="KW-1133">Transmembrane helix</keyword>
<name>A0ABR7ZRT0_9CYAN</name>
<sequence length="160" mass="17598">MIVAIPEPLKTIVTFAHPLLMLIALFLTLYAGYVGWQYRRIRSTEGEEKKTLISKRYNVLHHNLGSIFLLLMVAGAIGGMAVTYNNNGKLFVGAHLIAGLGLVFLAALSAALAPVLQQGKEWARVTHITVNTVLIGIFAWQTLTGWEIVQRILEQMSKAA</sequence>
<dbReference type="InterPro" id="IPR025067">
    <property type="entry name" value="DUF4079"/>
</dbReference>
<feature type="transmembrane region" description="Helical" evidence="1">
    <location>
        <begin position="64"/>
        <end position="84"/>
    </location>
</feature>
<evidence type="ECO:0000256" key="1">
    <source>
        <dbReference type="SAM" id="Phobius"/>
    </source>
</evidence>
<dbReference type="EMBL" id="JACJQB010000001">
    <property type="protein sequence ID" value="MBD2186664.1"/>
    <property type="molecule type" value="Genomic_DNA"/>
</dbReference>
<keyword evidence="1" id="KW-0812">Transmembrane</keyword>
<comment type="caution">
    <text evidence="2">The sequence shown here is derived from an EMBL/GenBank/DDBJ whole genome shotgun (WGS) entry which is preliminary data.</text>
</comment>
<organism evidence="2 3">
    <name type="scientific">Pseudanabaena mucicola FACHB-723</name>
    <dbReference type="NCBI Taxonomy" id="2692860"/>
    <lineage>
        <taxon>Bacteria</taxon>
        <taxon>Bacillati</taxon>
        <taxon>Cyanobacteriota</taxon>
        <taxon>Cyanophyceae</taxon>
        <taxon>Pseudanabaenales</taxon>
        <taxon>Pseudanabaenaceae</taxon>
        <taxon>Pseudanabaena</taxon>
    </lineage>
</organism>
<dbReference type="Proteomes" id="UP000642094">
    <property type="component" value="Unassembled WGS sequence"/>
</dbReference>
<evidence type="ECO:0000313" key="3">
    <source>
        <dbReference type="Proteomes" id="UP000642094"/>
    </source>
</evidence>
<dbReference type="RefSeq" id="WP_190401549.1">
    <property type="nucleotide sequence ID" value="NZ_JACJQB010000001.1"/>
</dbReference>